<feature type="domain" description="RNA polymerase sigma factor 54 DNA-binding" evidence="9">
    <location>
        <begin position="301"/>
        <end position="457"/>
    </location>
</feature>
<dbReference type="PANTHER" id="PTHR32248">
    <property type="entry name" value="RNA POLYMERASE SIGMA-54 FACTOR"/>
    <property type="match status" value="1"/>
</dbReference>
<evidence type="ECO:0000259" key="9">
    <source>
        <dbReference type="Pfam" id="PF04552"/>
    </source>
</evidence>
<keyword evidence="4" id="KW-0548">Nucleotidyltransferase</keyword>
<dbReference type="NCBIfam" id="TIGR02395">
    <property type="entry name" value="rpoN_sigma"/>
    <property type="match status" value="1"/>
</dbReference>
<evidence type="ECO:0000256" key="3">
    <source>
        <dbReference type="ARBA" id="ARBA00022679"/>
    </source>
</evidence>
<dbReference type="GO" id="GO:0000428">
    <property type="term" value="C:DNA-directed RNA polymerase complex"/>
    <property type="evidence" value="ECO:0007669"/>
    <property type="project" value="UniProtKB-KW"/>
</dbReference>
<comment type="similarity">
    <text evidence="1">Belongs to the sigma-54 factor family.</text>
</comment>
<dbReference type="InterPro" id="IPR038709">
    <property type="entry name" value="RpoN_core-bd_sf"/>
</dbReference>
<evidence type="ECO:0000256" key="2">
    <source>
        <dbReference type="ARBA" id="ARBA00022478"/>
    </source>
</evidence>
<dbReference type="Pfam" id="PF00309">
    <property type="entry name" value="Sigma54_AID"/>
    <property type="match status" value="1"/>
</dbReference>
<dbReference type="PANTHER" id="PTHR32248:SF4">
    <property type="entry name" value="RNA POLYMERASE SIGMA-54 FACTOR"/>
    <property type="match status" value="1"/>
</dbReference>
<keyword evidence="5" id="KW-0805">Transcription regulation</keyword>
<evidence type="ECO:0000256" key="4">
    <source>
        <dbReference type="ARBA" id="ARBA00022695"/>
    </source>
</evidence>
<dbReference type="GO" id="GO:0016987">
    <property type="term" value="F:sigma factor activity"/>
    <property type="evidence" value="ECO:0007669"/>
    <property type="project" value="UniProtKB-KW"/>
</dbReference>
<dbReference type="GO" id="GO:0001216">
    <property type="term" value="F:DNA-binding transcription activator activity"/>
    <property type="evidence" value="ECO:0007669"/>
    <property type="project" value="InterPro"/>
</dbReference>
<keyword evidence="3" id="KW-0808">Transferase</keyword>
<dbReference type="PIRSF" id="PIRSF000774">
    <property type="entry name" value="RpoN"/>
    <property type="match status" value="1"/>
</dbReference>
<dbReference type="AlphaFoldDB" id="A0A6N7XJL9"/>
<evidence type="ECO:0000256" key="5">
    <source>
        <dbReference type="ARBA" id="ARBA00023015"/>
    </source>
</evidence>
<dbReference type="Gene3D" id="1.10.10.1330">
    <property type="entry name" value="RNA polymerase sigma-54 factor, core-binding domain"/>
    <property type="match status" value="1"/>
</dbReference>
<evidence type="ECO:0000313" key="12">
    <source>
        <dbReference type="Proteomes" id="UP000469523"/>
    </source>
</evidence>
<sequence length="458" mass="53207">MRLSYDLILEQSQKLIMTPELRQAIELLQFNSLELKEYITNELEENPMLESAGANEEFENLDKYKDDNDIDWKEYLEKYDDISYRAQVDKNVKEYNYESFISHGPTLREHLLSQLSLISLENKEYKIGENIIYNIDENGYLSTSIEDIAKFMKSNIEEAKILLDIIQAFDPVGVGARDLKECLLIQLRDRKDVHPCTQTIIEDYLEDIGYNRVQKISKELGLELVEVQDICDYIKNLEPKPGRTFRGESGDARYITPDAEIKLVDGEFVVIINDSTGPKLNINNYYKELMKSEGDKDTIDFLNEKFNSAMWVIRSIEQRRSTIRKVIESILKFQMDFFIEGEKSLKSLTLKDVAEDIEMHESTISRATNGKYVQTPRGLFELKYFFSSGILSEEGELSSTSIKVTLKEIIDNENNKKPYSDQKIAELLKEKGINISRRTVAKYRDELNIPSSTIRKRY</sequence>
<proteinExistence type="inferred from homology"/>
<keyword evidence="2" id="KW-0240">DNA-directed RNA polymerase</keyword>
<name>A0A6N7XJL9_9FIRM</name>
<dbReference type="PROSITE" id="PS50044">
    <property type="entry name" value="SIGMA54_3"/>
    <property type="match status" value="1"/>
</dbReference>
<evidence type="ECO:0000256" key="7">
    <source>
        <dbReference type="ARBA" id="ARBA00023125"/>
    </source>
</evidence>
<dbReference type="EMBL" id="VUNQ01000028">
    <property type="protein sequence ID" value="MSU02259.1"/>
    <property type="molecule type" value="Genomic_DNA"/>
</dbReference>
<dbReference type="InterPro" id="IPR007634">
    <property type="entry name" value="RNA_pol_sigma_54_DNA-bd"/>
</dbReference>
<protein>
    <submittedName>
        <fullName evidence="11">RNA polymerase factor sigma-54</fullName>
    </submittedName>
</protein>
<dbReference type="RefSeq" id="WP_154440946.1">
    <property type="nucleotide sequence ID" value="NZ_JAHLPJ010000001.1"/>
</dbReference>
<dbReference type="GO" id="GO:0006352">
    <property type="term" value="P:DNA-templated transcription initiation"/>
    <property type="evidence" value="ECO:0007669"/>
    <property type="project" value="InterPro"/>
</dbReference>
<comment type="caution">
    <text evidence="11">The sequence shown here is derived from an EMBL/GenBank/DDBJ whole genome shotgun (WGS) entry which is preliminary data.</text>
</comment>
<evidence type="ECO:0000259" key="10">
    <source>
        <dbReference type="Pfam" id="PF04963"/>
    </source>
</evidence>
<dbReference type="PROSITE" id="PS00718">
    <property type="entry name" value="SIGMA54_2"/>
    <property type="match status" value="1"/>
</dbReference>
<dbReference type="GO" id="GO:0016779">
    <property type="term" value="F:nucleotidyltransferase activity"/>
    <property type="evidence" value="ECO:0007669"/>
    <property type="project" value="UniProtKB-KW"/>
</dbReference>
<keyword evidence="8" id="KW-0804">Transcription</keyword>
<keyword evidence="7" id="KW-0238">DNA-binding</keyword>
<dbReference type="Pfam" id="PF04963">
    <property type="entry name" value="Sigma54_CBD"/>
    <property type="match status" value="1"/>
</dbReference>
<dbReference type="Pfam" id="PF04552">
    <property type="entry name" value="Sigma54_DBD"/>
    <property type="match status" value="1"/>
</dbReference>
<dbReference type="Proteomes" id="UP000469523">
    <property type="component" value="Unassembled WGS sequence"/>
</dbReference>
<reference evidence="11 12" key="1">
    <citation type="submission" date="2019-09" db="EMBL/GenBank/DDBJ databases">
        <title>In-depth cultivation of the pig gut microbiome towards novel bacterial diversity and tailored functional studies.</title>
        <authorList>
            <person name="Wylensek D."/>
            <person name="Hitch T.C.A."/>
            <person name="Clavel T."/>
        </authorList>
    </citation>
    <scope>NUCLEOTIDE SEQUENCE [LARGE SCALE GENOMIC DNA]</scope>
    <source>
        <strain evidence="11 12">WCA3-693-APC-4?</strain>
    </source>
</reference>
<organism evidence="11 12">
    <name type="scientific">Tissierella pigra</name>
    <dbReference type="NCBI Taxonomy" id="2607614"/>
    <lineage>
        <taxon>Bacteria</taxon>
        <taxon>Bacillati</taxon>
        <taxon>Bacillota</taxon>
        <taxon>Tissierellia</taxon>
        <taxon>Tissierellales</taxon>
        <taxon>Tissierellaceae</taxon>
        <taxon>Tissierella</taxon>
    </lineage>
</organism>
<keyword evidence="6" id="KW-0731">Sigma factor</keyword>
<dbReference type="Gene3D" id="1.10.10.60">
    <property type="entry name" value="Homeodomain-like"/>
    <property type="match status" value="1"/>
</dbReference>
<evidence type="ECO:0000313" key="11">
    <source>
        <dbReference type="EMBL" id="MSU02259.1"/>
    </source>
</evidence>
<dbReference type="InterPro" id="IPR007046">
    <property type="entry name" value="RNA_pol_sigma_54_core-bd"/>
</dbReference>
<gene>
    <name evidence="11" type="primary">rpoN</name>
    <name evidence="11" type="ORF">FYJ83_12330</name>
</gene>
<evidence type="ECO:0000256" key="8">
    <source>
        <dbReference type="ARBA" id="ARBA00023163"/>
    </source>
</evidence>
<dbReference type="PRINTS" id="PR00045">
    <property type="entry name" value="SIGMA54FCT"/>
</dbReference>
<accession>A0A6N7XJL9</accession>
<keyword evidence="12" id="KW-1185">Reference proteome</keyword>
<evidence type="ECO:0000256" key="1">
    <source>
        <dbReference type="ARBA" id="ARBA00008798"/>
    </source>
</evidence>
<feature type="domain" description="RNA polymerase sigma factor 54 core-binding" evidence="10">
    <location>
        <begin position="96"/>
        <end position="286"/>
    </location>
</feature>
<evidence type="ECO:0000256" key="6">
    <source>
        <dbReference type="ARBA" id="ARBA00023082"/>
    </source>
</evidence>
<dbReference type="GO" id="GO:0003677">
    <property type="term" value="F:DNA binding"/>
    <property type="evidence" value="ECO:0007669"/>
    <property type="project" value="UniProtKB-KW"/>
</dbReference>
<dbReference type="InterPro" id="IPR000394">
    <property type="entry name" value="RNA_pol_sigma_54"/>
</dbReference>